<keyword evidence="1 3" id="KW-0963">Cytoplasm</keyword>
<dbReference type="NCBIfam" id="NF003843">
    <property type="entry name" value="PRK05422.1"/>
    <property type="match status" value="1"/>
</dbReference>
<dbReference type="GO" id="GO:0005829">
    <property type="term" value="C:cytosol"/>
    <property type="evidence" value="ECO:0007669"/>
    <property type="project" value="TreeGrafter"/>
</dbReference>
<evidence type="ECO:0000256" key="2">
    <source>
        <dbReference type="ARBA" id="ARBA00022884"/>
    </source>
</evidence>
<dbReference type="InterPro" id="IPR020081">
    <property type="entry name" value="SsrA-bd_prot_CS"/>
</dbReference>
<dbReference type="InterPro" id="IPR000037">
    <property type="entry name" value="SsrA-bd_prot"/>
</dbReference>
<dbReference type="AlphaFoldDB" id="A0A1V5SCC8"/>
<dbReference type="EMBL" id="MWBO01000043">
    <property type="protein sequence ID" value="OQA52158.1"/>
    <property type="molecule type" value="Genomic_DNA"/>
</dbReference>
<dbReference type="PANTHER" id="PTHR30308:SF2">
    <property type="entry name" value="SSRA-BINDING PROTEIN"/>
    <property type="match status" value="1"/>
</dbReference>
<evidence type="ECO:0000256" key="3">
    <source>
        <dbReference type="HAMAP-Rule" id="MF_00023"/>
    </source>
</evidence>
<organism evidence="4">
    <name type="scientific">candidate division WS2 bacterium ADurb.Bin280</name>
    <dbReference type="NCBI Taxonomy" id="1852829"/>
    <lineage>
        <taxon>Bacteria</taxon>
        <taxon>candidate division WS2</taxon>
    </lineage>
</organism>
<name>A0A1V5SCC8_9BACT</name>
<reference evidence="4" key="1">
    <citation type="submission" date="2017-02" db="EMBL/GenBank/DDBJ databases">
        <title>Delving into the versatile metabolic prowess of the omnipresent phylum Bacteroidetes.</title>
        <authorList>
            <person name="Nobu M.K."/>
            <person name="Mei R."/>
            <person name="Narihiro T."/>
            <person name="Kuroda K."/>
            <person name="Liu W.-T."/>
        </authorList>
    </citation>
    <scope>NUCLEOTIDE SEQUENCE</scope>
    <source>
        <strain evidence="4">ADurb.Bin280</strain>
    </source>
</reference>
<dbReference type="Pfam" id="PF01668">
    <property type="entry name" value="SmpB"/>
    <property type="match status" value="1"/>
</dbReference>
<dbReference type="InterPro" id="IPR023620">
    <property type="entry name" value="SmpB"/>
</dbReference>
<dbReference type="Gene3D" id="2.40.280.10">
    <property type="match status" value="1"/>
</dbReference>
<dbReference type="HAMAP" id="MF_00023">
    <property type="entry name" value="SmpB"/>
    <property type="match status" value="1"/>
</dbReference>
<protein>
    <recommendedName>
        <fullName evidence="3">SsrA-binding protein</fullName>
    </recommendedName>
    <alternativeName>
        <fullName evidence="3">Small protein B</fullName>
    </alternativeName>
</protein>
<evidence type="ECO:0000313" key="4">
    <source>
        <dbReference type="EMBL" id="OQA52158.1"/>
    </source>
</evidence>
<dbReference type="Proteomes" id="UP000485367">
    <property type="component" value="Unassembled WGS sequence"/>
</dbReference>
<sequence length="147" mass="16825">MQIISRNKIASREYDVSKKIEAGIVLTGEEIKSIRANRVNLKGSYVKILNRDKGAGEAFLIGCHIFTRIGDPYRTRKLLLKKAEIRMLIGKTTERGLTLIPLSLYIKKGRAKIEVAIAKGLHKVDKREKIKKQETDRRIRKLLTDKK</sequence>
<dbReference type="PROSITE" id="PS01317">
    <property type="entry name" value="SSRP"/>
    <property type="match status" value="1"/>
</dbReference>
<comment type="subcellular location">
    <subcellularLocation>
        <location evidence="3">Cytoplasm</location>
    </subcellularLocation>
    <text evidence="3">The tmRNA-SmpB complex associates with stalled 70S ribosomes.</text>
</comment>
<proteinExistence type="inferred from homology"/>
<dbReference type="SUPFAM" id="SSF74982">
    <property type="entry name" value="Small protein B (SmpB)"/>
    <property type="match status" value="1"/>
</dbReference>
<dbReference type="GO" id="GO:0003723">
    <property type="term" value="F:RNA binding"/>
    <property type="evidence" value="ECO:0007669"/>
    <property type="project" value="UniProtKB-UniRule"/>
</dbReference>
<dbReference type="NCBIfam" id="TIGR00086">
    <property type="entry name" value="smpB"/>
    <property type="match status" value="1"/>
</dbReference>
<dbReference type="GO" id="GO:0070930">
    <property type="term" value="P:trans-translation-dependent protein tagging"/>
    <property type="evidence" value="ECO:0007669"/>
    <property type="project" value="TreeGrafter"/>
</dbReference>
<gene>
    <name evidence="3 4" type="primary">smpB</name>
    <name evidence="4" type="ORF">BWY43_00613</name>
</gene>
<evidence type="ECO:0000256" key="1">
    <source>
        <dbReference type="ARBA" id="ARBA00022490"/>
    </source>
</evidence>
<dbReference type="PANTHER" id="PTHR30308">
    <property type="entry name" value="TMRNA-BINDING COMPONENT OF TRANS-TRANSLATION TAGGING COMPLEX"/>
    <property type="match status" value="1"/>
</dbReference>
<comment type="caution">
    <text evidence="4">The sequence shown here is derived from an EMBL/GenBank/DDBJ whole genome shotgun (WGS) entry which is preliminary data.</text>
</comment>
<dbReference type="GO" id="GO:0070929">
    <property type="term" value="P:trans-translation"/>
    <property type="evidence" value="ECO:0007669"/>
    <property type="project" value="UniProtKB-UniRule"/>
</dbReference>
<accession>A0A1V5SCC8</accession>
<comment type="similarity">
    <text evidence="3">Belongs to the SmpB family.</text>
</comment>
<keyword evidence="2 3" id="KW-0694">RNA-binding</keyword>
<comment type="function">
    <text evidence="3">Required for rescue of stalled ribosomes mediated by trans-translation. Binds to transfer-messenger RNA (tmRNA), required for stable association of tmRNA with ribosomes. tmRNA and SmpB together mimic tRNA shape, replacing the anticodon stem-loop with SmpB. tmRNA is encoded by the ssrA gene; the 2 termini fold to resemble tRNA(Ala) and it encodes a 'tag peptide', a short internal open reading frame. During trans-translation Ala-aminoacylated tmRNA acts like a tRNA, entering the A-site of stalled ribosomes, displacing the stalled mRNA. The ribosome then switches to translate the ORF on the tmRNA; the nascent peptide is terminated with the 'tag peptide' encoded by the tmRNA and targeted for degradation. The ribosome is freed to recommence translation, which seems to be the essential function of trans-translation.</text>
</comment>